<sequence length="97" mass="10239">MYISSRLFPFDVALAVSPTPQHARQPSASSGASGCAAFSSSSRSSSQARSMDRHNPRRKTQPITLDDLARANLRVLGGLEGSTLGENAGLKKAPQLV</sequence>
<name>A0A448WXQ8_9PLAT</name>
<dbReference type="OrthoDB" id="6273109at2759"/>
<evidence type="ECO:0000313" key="2">
    <source>
        <dbReference type="EMBL" id="VEL22867.1"/>
    </source>
</evidence>
<keyword evidence="3" id="KW-1185">Reference proteome</keyword>
<evidence type="ECO:0000256" key="1">
    <source>
        <dbReference type="SAM" id="MobiDB-lite"/>
    </source>
</evidence>
<organism evidence="2 3">
    <name type="scientific">Protopolystoma xenopodis</name>
    <dbReference type="NCBI Taxonomy" id="117903"/>
    <lineage>
        <taxon>Eukaryota</taxon>
        <taxon>Metazoa</taxon>
        <taxon>Spiralia</taxon>
        <taxon>Lophotrochozoa</taxon>
        <taxon>Platyhelminthes</taxon>
        <taxon>Monogenea</taxon>
        <taxon>Polyopisthocotylea</taxon>
        <taxon>Polystomatidea</taxon>
        <taxon>Polystomatidae</taxon>
        <taxon>Protopolystoma</taxon>
    </lineage>
</organism>
<feature type="region of interest" description="Disordered" evidence="1">
    <location>
        <begin position="18"/>
        <end position="63"/>
    </location>
</feature>
<dbReference type="EMBL" id="CAAALY010058774">
    <property type="protein sequence ID" value="VEL22867.1"/>
    <property type="molecule type" value="Genomic_DNA"/>
</dbReference>
<dbReference type="AlphaFoldDB" id="A0A448WXQ8"/>
<dbReference type="Proteomes" id="UP000784294">
    <property type="component" value="Unassembled WGS sequence"/>
</dbReference>
<dbReference type="PROSITE" id="PS51257">
    <property type="entry name" value="PROKAR_LIPOPROTEIN"/>
    <property type="match status" value="1"/>
</dbReference>
<comment type="caution">
    <text evidence="2">The sequence shown here is derived from an EMBL/GenBank/DDBJ whole genome shotgun (WGS) entry which is preliminary data.</text>
</comment>
<feature type="compositionally biased region" description="Low complexity" evidence="1">
    <location>
        <begin position="27"/>
        <end position="49"/>
    </location>
</feature>
<protein>
    <submittedName>
        <fullName evidence="2">Uncharacterized protein</fullName>
    </submittedName>
</protein>
<gene>
    <name evidence="2" type="ORF">PXEA_LOCUS16307</name>
</gene>
<accession>A0A448WXQ8</accession>
<reference evidence="2" key="1">
    <citation type="submission" date="2018-11" db="EMBL/GenBank/DDBJ databases">
        <authorList>
            <consortium name="Pathogen Informatics"/>
        </authorList>
    </citation>
    <scope>NUCLEOTIDE SEQUENCE</scope>
</reference>
<evidence type="ECO:0000313" key="3">
    <source>
        <dbReference type="Proteomes" id="UP000784294"/>
    </source>
</evidence>
<proteinExistence type="predicted"/>